<accession>A0ABS8JFN7</accession>
<reference evidence="14" key="1">
    <citation type="submission" date="2021-10" db="EMBL/GenBank/DDBJ databases">
        <authorList>
            <person name="Lyu M."/>
            <person name="Wang X."/>
            <person name="Meng X."/>
            <person name="Xu K."/>
        </authorList>
    </citation>
    <scope>NUCLEOTIDE SEQUENCE</scope>
    <source>
        <strain evidence="14">A6</strain>
    </source>
</reference>
<keyword evidence="12 14" id="KW-0449">Lipoprotein</keyword>
<sequence>MKMRLAVIAMFAIALSACAARAPRETLPAIEGVPSAHQEARVAAIEAMPTWSMSGRVAVSNGKDGGSGRIEWKQAGERYDVALSAPVTRQSWRVTGGEGEAVLEGLQGGPRTGPDAGELVFEATRWRIPVEALADWLMGTTHRDGRLHFGADGRVDRIDESGWVVTYADWQRPEGGAVELPGRIEATQGESRVRLVVDQWGLE</sequence>
<evidence type="ECO:0000256" key="13">
    <source>
        <dbReference type="SAM" id="SignalP"/>
    </source>
</evidence>
<evidence type="ECO:0000256" key="5">
    <source>
        <dbReference type="ARBA" id="ARBA00022448"/>
    </source>
</evidence>
<evidence type="ECO:0000256" key="7">
    <source>
        <dbReference type="ARBA" id="ARBA00022927"/>
    </source>
</evidence>
<keyword evidence="15" id="KW-1185">Reference proteome</keyword>
<evidence type="ECO:0000256" key="9">
    <source>
        <dbReference type="ARBA" id="ARBA00023139"/>
    </source>
</evidence>
<dbReference type="RefSeq" id="WP_230525958.1">
    <property type="nucleotide sequence ID" value="NZ_JAJGAK010000001.1"/>
</dbReference>
<evidence type="ECO:0000313" key="14">
    <source>
        <dbReference type="EMBL" id="MCC8362350.1"/>
    </source>
</evidence>
<keyword evidence="6 13" id="KW-0732">Signal</keyword>
<evidence type="ECO:0000313" key="15">
    <source>
        <dbReference type="Proteomes" id="UP001165293"/>
    </source>
</evidence>
<dbReference type="SUPFAM" id="SSF89392">
    <property type="entry name" value="Prokaryotic lipoproteins and lipoprotein localization factors"/>
    <property type="match status" value="1"/>
</dbReference>
<dbReference type="InterPro" id="IPR029046">
    <property type="entry name" value="LolA/LolB/LppX"/>
</dbReference>
<dbReference type="Gene3D" id="2.50.20.10">
    <property type="entry name" value="Lipoprotein localisation LolA/LolB/LppX"/>
    <property type="match status" value="1"/>
</dbReference>
<dbReference type="PROSITE" id="PS51257">
    <property type="entry name" value="PROKAR_LIPOPROTEIN"/>
    <property type="match status" value="1"/>
</dbReference>
<dbReference type="Proteomes" id="UP001165293">
    <property type="component" value="Unassembled WGS sequence"/>
</dbReference>
<organism evidence="14 15">
    <name type="scientific">Noviluteimonas lactosilytica</name>
    <dbReference type="NCBI Taxonomy" id="2888523"/>
    <lineage>
        <taxon>Bacteria</taxon>
        <taxon>Pseudomonadati</taxon>
        <taxon>Pseudomonadota</taxon>
        <taxon>Gammaproteobacteria</taxon>
        <taxon>Lysobacterales</taxon>
        <taxon>Lysobacteraceae</taxon>
        <taxon>Noviluteimonas</taxon>
    </lineage>
</organism>
<feature type="signal peptide" evidence="13">
    <location>
        <begin position="1"/>
        <end position="19"/>
    </location>
</feature>
<dbReference type="InterPro" id="IPR004565">
    <property type="entry name" value="OM_lipoprot_LolB"/>
</dbReference>
<name>A0ABS8JFN7_9GAMM</name>
<evidence type="ECO:0000256" key="11">
    <source>
        <dbReference type="ARBA" id="ARBA00023237"/>
    </source>
</evidence>
<dbReference type="EMBL" id="JAJGAK010000001">
    <property type="protein sequence ID" value="MCC8362350.1"/>
    <property type="molecule type" value="Genomic_DNA"/>
</dbReference>
<keyword evidence="7" id="KW-0653">Protein transport</keyword>
<evidence type="ECO:0000256" key="8">
    <source>
        <dbReference type="ARBA" id="ARBA00023136"/>
    </source>
</evidence>
<evidence type="ECO:0000256" key="2">
    <source>
        <dbReference type="ARBA" id="ARBA00009696"/>
    </source>
</evidence>
<gene>
    <name evidence="14" type="primary">lolB</name>
    <name evidence="14" type="ORF">LK996_04600</name>
</gene>
<protein>
    <recommendedName>
        <fullName evidence="4">Outer-membrane lipoprotein LolB</fullName>
    </recommendedName>
</protein>
<keyword evidence="5" id="KW-0813">Transport</keyword>
<dbReference type="CDD" id="cd16326">
    <property type="entry name" value="LolB"/>
    <property type="match status" value="1"/>
</dbReference>
<comment type="subcellular location">
    <subcellularLocation>
        <location evidence="1">Cell outer membrane</location>
        <topology evidence="1">Lipid-anchor</topology>
    </subcellularLocation>
</comment>
<keyword evidence="9" id="KW-0564">Palmitate</keyword>
<comment type="subunit">
    <text evidence="3">Monomer.</text>
</comment>
<evidence type="ECO:0000256" key="12">
    <source>
        <dbReference type="ARBA" id="ARBA00023288"/>
    </source>
</evidence>
<evidence type="ECO:0000256" key="10">
    <source>
        <dbReference type="ARBA" id="ARBA00023186"/>
    </source>
</evidence>
<feature type="chain" id="PRO_5046116233" description="Outer-membrane lipoprotein LolB" evidence="13">
    <location>
        <begin position="20"/>
        <end position="203"/>
    </location>
</feature>
<evidence type="ECO:0000256" key="1">
    <source>
        <dbReference type="ARBA" id="ARBA00004459"/>
    </source>
</evidence>
<dbReference type="Pfam" id="PF03550">
    <property type="entry name" value="LolB"/>
    <property type="match status" value="1"/>
</dbReference>
<keyword evidence="8" id="KW-0472">Membrane</keyword>
<proteinExistence type="inferred from homology"/>
<comment type="similarity">
    <text evidence="2">Belongs to the LolB family.</text>
</comment>
<keyword evidence="11" id="KW-0998">Cell outer membrane</keyword>
<evidence type="ECO:0000256" key="4">
    <source>
        <dbReference type="ARBA" id="ARBA00016202"/>
    </source>
</evidence>
<dbReference type="NCBIfam" id="TIGR00548">
    <property type="entry name" value="lolB"/>
    <property type="match status" value="1"/>
</dbReference>
<keyword evidence="10" id="KW-0143">Chaperone</keyword>
<comment type="caution">
    <text evidence="14">The sequence shown here is derived from an EMBL/GenBank/DDBJ whole genome shotgun (WGS) entry which is preliminary data.</text>
</comment>
<evidence type="ECO:0000256" key="6">
    <source>
        <dbReference type="ARBA" id="ARBA00022729"/>
    </source>
</evidence>
<evidence type="ECO:0000256" key="3">
    <source>
        <dbReference type="ARBA" id="ARBA00011245"/>
    </source>
</evidence>